<comment type="catalytic activity">
    <reaction evidence="5">
        <text>D-glyceraldehyde 3-phosphate = dihydroxyacetone phosphate</text>
        <dbReference type="Rhea" id="RHEA:18585"/>
        <dbReference type="ChEBI" id="CHEBI:57642"/>
        <dbReference type="ChEBI" id="CHEBI:59776"/>
        <dbReference type="EC" id="5.3.1.1"/>
    </reaction>
</comment>
<reference evidence="6 7" key="1">
    <citation type="submission" date="2020-08" db="EMBL/GenBank/DDBJ databases">
        <title>Genomic Encyclopedia of Type Strains, Phase IV (KMG-IV): sequencing the most valuable type-strain genomes for metagenomic binning, comparative biology and taxonomic classification.</title>
        <authorList>
            <person name="Goeker M."/>
        </authorList>
    </citation>
    <scope>NUCLEOTIDE SEQUENCE [LARGE SCALE GENOMIC DNA]</scope>
    <source>
        <strain evidence="6 7">DSM 19512</strain>
    </source>
</reference>
<dbReference type="GO" id="GO:0006096">
    <property type="term" value="P:glycolytic process"/>
    <property type="evidence" value="ECO:0007669"/>
    <property type="project" value="UniProtKB-UniRule"/>
</dbReference>
<keyword evidence="5" id="KW-0312">Gluconeogenesis</keyword>
<evidence type="ECO:0000256" key="1">
    <source>
        <dbReference type="ARBA" id="ARBA00000148"/>
    </source>
</evidence>
<evidence type="ECO:0000313" key="6">
    <source>
        <dbReference type="EMBL" id="MBB3879881.1"/>
    </source>
</evidence>
<keyword evidence="5" id="KW-0324">Glycolysis</keyword>
<dbReference type="GO" id="GO:0019563">
    <property type="term" value="P:glycerol catabolic process"/>
    <property type="evidence" value="ECO:0007669"/>
    <property type="project" value="TreeGrafter"/>
</dbReference>
<evidence type="ECO:0000256" key="4">
    <source>
        <dbReference type="ARBA" id="ARBA00023235"/>
    </source>
</evidence>
<comment type="pathway">
    <text evidence="2">Carbohydrate metabolism; erythritol degradation.</text>
</comment>
<dbReference type="GO" id="GO:0005829">
    <property type="term" value="C:cytosol"/>
    <property type="evidence" value="ECO:0007669"/>
    <property type="project" value="TreeGrafter"/>
</dbReference>
<dbReference type="AlphaFoldDB" id="A0A7W6AFZ6"/>
<dbReference type="UniPathway" id="UPA01066"/>
<dbReference type="EC" id="5.3.1.1" evidence="5"/>
<comment type="catalytic activity">
    <reaction evidence="1">
        <text>L-erythrulose 1-phosphate = D-erythrulose 4-phosphate</text>
        <dbReference type="Rhea" id="RHEA:49588"/>
        <dbReference type="ChEBI" id="CHEBI:58002"/>
        <dbReference type="ChEBI" id="CHEBI:90796"/>
        <dbReference type="EC" id="5.3.1.33"/>
    </reaction>
</comment>
<comment type="subunit">
    <text evidence="5">Homodimer.</text>
</comment>
<comment type="caution">
    <text evidence="6">The sequence shown here is derived from an EMBL/GenBank/DDBJ whole genome shotgun (WGS) entry which is preliminary data.</text>
</comment>
<dbReference type="SUPFAM" id="SSF51351">
    <property type="entry name" value="Triosephosphate isomerase (TIM)"/>
    <property type="match status" value="1"/>
</dbReference>
<comment type="subcellular location">
    <subcellularLocation>
        <location evidence="5">Cytoplasm</location>
    </subcellularLocation>
</comment>
<comment type="pathway">
    <text evidence="5">Carbohydrate degradation; glycolysis; D-glyceraldehyde 3-phosphate from glycerone phosphate: step 1/1.</text>
</comment>
<keyword evidence="4 5" id="KW-0413">Isomerase</keyword>
<organism evidence="6 7">
    <name type="scientific">Sphingomonas pseudosanguinis</name>
    <dbReference type="NCBI Taxonomy" id="413712"/>
    <lineage>
        <taxon>Bacteria</taxon>
        <taxon>Pseudomonadati</taxon>
        <taxon>Pseudomonadota</taxon>
        <taxon>Alphaproteobacteria</taxon>
        <taxon>Sphingomonadales</taxon>
        <taxon>Sphingomonadaceae</taxon>
        <taxon>Sphingomonas</taxon>
    </lineage>
</organism>
<dbReference type="Proteomes" id="UP000538670">
    <property type="component" value="Unassembled WGS sequence"/>
</dbReference>
<dbReference type="UniPathway" id="UPA00109">
    <property type="reaction ID" value="UER00189"/>
</dbReference>
<dbReference type="InterPro" id="IPR000652">
    <property type="entry name" value="Triosephosphate_isomerase"/>
</dbReference>
<dbReference type="InterPro" id="IPR035990">
    <property type="entry name" value="TIM_sf"/>
</dbReference>
<dbReference type="UniPathway" id="UPA00138"/>
<dbReference type="CDD" id="cd00311">
    <property type="entry name" value="TIM"/>
    <property type="match status" value="1"/>
</dbReference>
<sequence length="247" mass="24593">MSMNKLVVANWKMNGSRELLSALPRFAAAAGPGVQVAVCPPFPLIALAVDRGVAGIVVGAQDCHAAPCGAHTGAVSAALIAEAGARLVIVGHSERRRQCNESDALVARKAAAAVAAGLGPLICVGEEDEGEDPGTVAAQLRASLPGGAPAGIVVAYEPVWAIGSGRTPAPSRVASVHAALRAALIAALGDVAGRAVPILYGGSVDAANAAAFTREQDVDGVLVGGASLDREAFQAIIAAVSATVTFR</sequence>
<dbReference type="GO" id="GO:0006094">
    <property type="term" value="P:gluconeogenesis"/>
    <property type="evidence" value="ECO:0007669"/>
    <property type="project" value="UniProtKB-UniPathway"/>
</dbReference>
<dbReference type="Pfam" id="PF00121">
    <property type="entry name" value="TIM"/>
    <property type="match status" value="1"/>
</dbReference>
<evidence type="ECO:0000256" key="2">
    <source>
        <dbReference type="ARBA" id="ARBA00004939"/>
    </source>
</evidence>
<protein>
    <recommendedName>
        <fullName evidence="5">Triosephosphate isomerase</fullName>
        <ecNumber evidence="5">5.3.1.1</ecNumber>
    </recommendedName>
</protein>
<evidence type="ECO:0000313" key="7">
    <source>
        <dbReference type="Proteomes" id="UP000538670"/>
    </source>
</evidence>
<comment type="pathway">
    <text evidence="5">Carbohydrate biosynthesis; gluconeogenesis.</text>
</comment>
<dbReference type="PANTHER" id="PTHR21139">
    <property type="entry name" value="TRIOSEPHOSPHATE ISOMERASE"/>
    <property type="match status" value="1"/>
</dbReference>
<dbReference type="EMBL" id="JACIDH010000009">
    <property type="protein sequence ID" value="MBB3879881.1"/>
    <property type="molecule type" value="Genomic_DNA"/>
</dbReference>
<dbReference type="NCBIfam" id="TIGR00419">
    <property type="entry name" value="tim"/>
    <property type="match status" value="1"/>
</dbReference>
<proteinExistence type="inferred from homology"/>
<dbReference type="PROSITE" id="PS51440">
    <property type="entry name" value="TIM_2"/>
    <property type="match status" value="1"/>
</dbReference>
<evidence type="ECO:0000256" key="3">
    <source>
        <dbReference type="ARBA" id="ARBA00007422"/>
    </source>
</evidence>
<dbReference type="PROSITE" id="PS00171">
    <property type="entry name" value="TIM_1"/>
    <property type="match status" value="1"/>
</dbReference>
<accession>A0A7W6AFZ6</accession>
<comment type="similarity">
    <text evidence="3 5">Belongs to the triosephosphate isomerase family.</text>
</comment>
<dbReference type="GO" id="GO:0004807">
    <property type="term" value="F:triose-phosphate isomerase activity"/>
    <property type="evidence" value="ECO:0007669"/>
    <property type="project" value="UniProtKB-UniRule"/>
</dbReference>
<dbReference type="PANTHER" id="PTHR21139:SF42">
    <property type="entry name" value="TRIOSEPHOSPHATE ISOMERASE"/>
    <property type="match status" value="1"/>
</dbReference>
<keyword evidence="7" id="KW-1185">Reference proteome</keyword>
<gene>
    <name evidence="6" type="ORF">GGR48_002315</name>
</gene>
<dbReference type="RefSeq" id="WP_076711785.1">
    <property type="nucleotide sequence ID" value="NZ_JACIDH010000009.1"/>
</dbReference>
<dbReference type="InterPro" id="IPR013785">
    <property type="entry name" value="Aldolase_TIM"/>
</dbReference>
<evidence type="ECO:0000256" key="5">
    <source>
        <dbReference type="RuleBase" id="RU363013"/>
    </source>
</evidence>
<dbReference type="InterPro" id="IPR020861">
    <property type="entry name" value="Triosephosphate_isomerase_AS"/>
</dbReference>
<dbReference type="Gene3D" id="3.20.20.70">
    <property type="entry name" value="Aldolase class I"/>
    <property type="match status" value="1"/>
</dbReference>
<keyword evidence="5" id="KW-0963">Cytoplasm</keyword>
<dbReference type="GO" id="GO:0046166">
    <property type="term" value="P:glyceraldehyde-3-phosphate biosynthetic process"/>
    <property type="evidence" value="ECO:0007669"/>
    <property type="project" value="TreeGrafter"/>
</dbReference>
<name>A0A7W6AFZ6_9SPHN</name>